<evidence type="ECO:0000313" key="2">
    <source>
        <dbReference type="Proteomes" id="UP000178912"/>
    </source>
</evidence>
<dbReference type="Proteomes" id="UP000178912">
    <property type="component" value="Unassembled WGS sequence"/>
</dbReference>
<reference evidence="2" key="1">
    <citation type="submission" date="2016-03" db="EMBL/GenBank/DDBJ databases">
        <authorList>
            <person name="Guldener U."/>
        </authorList>
    </citation>
    <scope>NUCLEOTIDE SEQUENCE [LARGE SCALE GENOMIC DNA]</scope>
    <source>
        <strain evidence="2">04CH-RAC-A.6.1</strain>
    </source>
</reference>
<proteinExistence type="predicted"/>
<name>A0A1E1LA98_9HELO</name>
<accession>A0A1E1LA98</accession>
<sequence length="50" mass="5475">MSPDSTAAAHLFRFRTHCTENIGNMYLLAFSEGLNLTGLTSRVQTDGEAE</sequence>
<evidence type="ECO:0000313" key="1">
    <source>
        <dbReference type="EMBL" id="CZT07503.1"/>
    </source>
</evidence>
<keyword evidence="2" id="KW-1185">Reference proteome</keyword>
<gene>
    <name evidence="1" type="ORF">RAG0_12924</name>
</gene>
<dbReference type="EMBL" id="FJUX01000096">
    <property type="protein sequence ID" value="CZT07503.1"/>
    <property type="molecule type" value="Genomic_DNA"/>
</dbReference>
<organism evidence="1 2">
    <name type="scientific">Rhynchosporium agropyri</name>
    <dbReference type="NCBI Taxonomy" id="914238"/>
    <lineage>
        <taxon>Eukaryota</taxon>
        <taxon>Fungi</taxon>
        <taxon>Dikarya</taxon>
        <taxon>Ascomycota</taxon>
        <taxon>Pezizomycotina</taxon>
        <taxon>Leotiomycetes</taxon>
        <taxon>Helotiales</taxon>
        <taxon>Ploettnerulaceae</taxon>
        <taxon>Rhynchosporium</taxon>
    </lineage>
</organism>
<protein>
    <submittedName>
        <fullName evidence="1">Uncharacterized protein</fullName>
    </submittedName>
</protein>
<dbReference type="AlphaFoldDB" id="A0A1E1LA98"/>